<proteinExistence type="predicted"/>
<comment type="caution">
    <text evidence="1">The sequence shown here is derived from an EMBL/GenBank/DDBJ whole genome shotgun (WGS) entry which is preliminary data.</text>
</comment>
<evidence type="ECO:0000313" key="2">
    <source>
        <dbReference type="Proteomes" id="UP001059596"/>
    </source>
</evidence>
<accession>A0A9Q0BL80</accession>
<protein>
    <submittedName>
        <fullName evidence="1">Uncharacterized protein</fullName>
    </submittedName>
</protein>
<dbReference type="EMBL" id="JAMKOV010000015">
    <property type="protein sequence ID" value="KAI8036602.1"/>
    <property type="molecule type" value="Genomic_DNA"/>
</dbReference>
<name>A0A9Q0BL80_9MUSC</name>
<dbReference type="Proteomes" id="UP001059596">
    <property type="component" value="Unassembled WGS sequence"/>
</dbReference>
<evidence type="ECO:0000313" key="1">
    <source>
        <dbReference type="EMBL" id="KAI8036602.1"/>
    </source>
</evidence>
<keyword evidence="2" id="KW-1185">Reference proteome</keyword>
<dbReference type="AlphaFoldDB" id="A0A9Q0BL80"/>
<organism evidence="1 2">
    <name type="scientific">Drosophila gunungcola</name>
    <name type="common">fruit fly</name>
    <dbReference type="NCBI Taxonomy" id="103775"/>
    <lineage>
        <taxon>Eukaryota</taxon>
        <taxon>Metazoa</taxon>
        <taxon>Ecdysozoa</taxon>
        <taxon>Arthropoda</taxon>
        <taxon>Hexapoda</taxon>
        <taxon>Insecta</taxon>
        <taxon>Pterygota</taxon>
        <taxon>Neoptera</taxon>
        <taxon>Endopterygota</taxon>
        <taxon>Diptera</taxon>
        <taxon>Brachycera</taxon>
        <taxon>Muscomorpha</taxon>
        <taxon>Ephydroidea</taxon>
        <taxon>Drosophilidae</taxon>
        <taxon>Drosophila</taxon>
        <taxon>Sophophora</taxon>
    </lineage>
</organism>
<gene>
    <name evidence="1" type="ORF">M5D96_010403</name>
</gene>
<reference evidence="1" key="1">
    <citation type="journal article" date="2023" name="Genome Biol. Evol.">
        <title>Long-read-based Genome Assembly of Drosophila gunungcola Reveals Fewer Chemosensory Genes in Flower-breeding Species.</title>
        <authorList>
            <person name="Negi A."/>
            <person name="Liao B.Y."/>
            <person name="Yeh S.D."/>
        </authorList>
    </citation>
    <scope>NUCLEOTIDE SEQUENCE</scope>
    <source>
        <strain evidence="1">Sukarami</strain>
    </source>
</reference>
<sequence>MYVCVAVCLRSADNFMIFAAVPKRGSLGYAGITTTTEGSDQRRSSRSSTIFRHIVHWCRAVHAVQLQLAQGDFPLKTSVWSLD</sequence>